<dbReference type="InterPro" id="IPR001753">
    <property type="entry name" value="Enoyl-CoA_hydra/iso"/>
</dbReference>
<dbReference type="Pfam" id="PF00378">
    <property type="entry name" value="ECH_1"/>
    <property type="match status" value="1"/>
</dbReference>
<accession>A0ABS2PGA7</accession>
<dbReference type="Proteomes" id="UP000741863">
    <property type="component" value="Unassembled WGS sequence"/>
</dbReference>
<gene>
    <name evidence="3" type="ORF">JOD17_003589</name>
</gene>
<dbReference type="InterPro" id="IPR029045">
    <property type="entry name" value="ClpP/crotonase-like_dom_sf"/>
</dbReference>
<dbReference type="PROSITE" id="PS00166">
    <property type="entry name" value="ENOYL_COA_HYDRATASE"/>
    <property type="match status" value="1"/>
</dbReference>
<dbReference type="EC" id="5.3.3.18" evidence="3"/>
<comment type="caution">
    <text evidence="3">The sequence shown here is derived from an EMBL/GenBank/DDBJ whole genome shotgun (WGS) entry which is preliminary data.</text>
</comment>
<evidence type="ECO:0000313" key="3">
    <source>
        <dbReference type="EMBL" id="MBM7634470.1"/>
    </source>
</evidence>
<dbReference type="Gene3D" id="1.10.12.10">
    <property type="entry name" value="Lyase 2-enoyl-coa Hydratase, Chain A, domain 2"/>
    <property type="match status" value="1"/>
</dbReference>
<evidence type="ECO:0000256" key="1">
    <source>
        <dbReference type="ARBA" id="ARBA00005254"/>
    </source>
</evidence>
<organism evidence="3 4">
    <name type="scientific">Geomicrobium sediminis</name>
    <dbReference type="NCBI Taxonomy" id="1347788"/>
    <lineage>
        <taxon>Bacteria</taxon>
        <taxon>Bacillati</taxon>
        <taxon>Bacillota</taxon>
        <taxon>Bacilli</taxon>
        <taxon>Bacillales</taxon>
        <taxon>Geomicrobium</taxon>
    </lineage>
</organism>
<name>A0ABS2PGA7_9BACL</name>
<evidence type="ECO:0000313" key="4">
    <source>
        <dbReference type="Proteomes" id="UP000741863"/>
    </source>
</evidence>
<dbReference type="RefSeq" id="WP_239575693.1">
    <property type="nucleotide sequence ID" value="NZ_JAFBEC010000013.1"/>
</dbReference>
<proteinExistence type="inferred from homology"/>
<dbReference type="InterPro" id="IPR014748">
    <property type="entry name" value="Enoyl-CoA_hydra_C"/>
</dbReference>
<dbReference type="SUPFAM" id="SSF52096">
    <property type="entry name" value="ClpP/crotonase"/>
    <property type="match status" value="1"/>
</dbReference>
<reference evidence="3 4" key="1">
    <citation type="submission" date="2021-01" db="EMBL/GenBank/DDBJ databases">
        <title>Genomic Encyclopedia of Type Strains, Phase IV (KMG-IV): sequencing the most valuable type-strain genomes for metagenomic binning, comparative biology and taxonomic classification.</title>
        <authorList>
            <person name="Goeker M."/>
        </authorList>
    </citation>
    <scope>NUCLEOTIDE SEQUENCE [LARGE SCALE GENOMIC DNA]</scope>
    <source>
        <strain evidence="3 4">DSM 25540</strain>
    </source>
</reference>
<dbReference type="EMBL" id="JAFBEC010000013">
    <property type="protein sequence ID" value="MBM7634470.1"/>
    <property type="molecule type" value="Genomic_DNA"/>
</dbReference>
<evidence type="ECO:0000256" key="2">
    <source>
        <dbReference type="RuleBase" id="RU003707"/>
    </source>
</evidence>
<comment type="similarity">
    <text evidence="1 2">Belongs to the enoyl-CoA hydratase/isomerase family.</text>
</comment>
<protein>
    <submittedName>
        <fullName evidence="3">2-(1,2-epoxy-1,2-dihydrophenyl)acetyl-CoA isomerase</fullName>
        <ecNumber evidence="3">5.3.3.18</ecNumber>
    </submittedName>
</protein>
<keyword evidence="4" id="KW-1185">Reference proteome</keyword>
<keyword evidence="3" id="KW-0413">Isomerase</keyword>
<dbReference type="GO" id="GO:0016853">
    <property type="term" value="F:isomerase activity"/>
    <property type="evidence" value="ECO:0007669"/>
    <property type="project" value="UniProtKB-KW"/>
</dbReference>
<dbReference type="Gene3D" id="3.90.226.10">
    <property type="entry name" value="2-enoyl-CoA Hydratase, Chain A, domain 1"/>
    <property type="match status" value="1"/>
</dbReference>
<sequence length="250" mass="27507">MELKQETVLYDVNNQIATITLNRPNVKNALNDEMHHELFESFKEAERDSNVSVVVLQGAGDAFCSGADLKSASLNDRTAFDYGDSLRDTYNRLILTITQIQKPIIAHINGIAVGAGLSIALACDFRVAAYDAKMALSFLNIGLVPDAGASFFLPRIVGYAKALELGMGQMISAEEAYRINLINQIGTPEELAKQLTETPLEAFGLMKATMRESYEHSLSEILEKEVHAQRLAGQTEDHAKAVQKFLTKRS</sequence>
<dbReference type="InterPro" id="IPR018376">
    <property type="entry name" value="Enoyl-CoA_hyd/isom_CS"/>
</dbReference>
<dbReference type="PANTHER" id="PTHR43802:SF1">
    <property type="entry name" value="IP11341P-RELATED"/>
    <property type="match status" value="1"/>
</dbReference>
<dbReference type="PANTHER" id="PTHR43802">
    <property type="entry name" value="ENOYL-COA HYDRATASE"/>
    <property type="match status" value="1"/>
</dbReference>
<dbReference type="CDD" id="cd06558">
    <property type="entry name" value="crotonase-like"/>
    <property type="match status" value="1"/>
</dbReference>